<dbReference type="AlphaFoldDB" id="A0A231HAK9"/>
<evidence type="ECO:0000313" key="2">
    <source>
        <dbReference type="Proteomes" id="UP000215506"/>
    </source>
</evidence>
<protein>
    <submittedName>
        <fullName evidence="1">Uncharacterized protein</fullName>
    </submittedName>
</protein>
<name>A0A231HAK9_9NOCA</name>
<dbReference type="Proteomes" id="UP000215506">
    <property type="component" value="Unassembled WGS sequence"/>
</dbReference>
<proteinExistence type="predicted"/>
<organism evidence="1 2">
    <name type="scientific">Nocardia cerradoensis</name>
    <dbReference type="NCBI Taxonomy" id="85688"/>
    <lineage>
        <taxon>Bacteria</taxon>
        <taxon>Bacillati</taxon>
        <taxon>Actinomycetota</taxon>
        <taxon>Actinomycetes</taxon>
        <taxon>Mycobacteriales</taxon>
        <taxon>Nocardiaceae</taxon>
        <taxon>Nocardia</taxon>
    </lineage>
</organism>
<sequence length="165" mass="17227">MAVPTIGGMRTAVIRVDVDPAGELPPAEFGKKISALISSAAKSGISVTAPDIDRLPARRREIQVLIDGDDTAALLEHAVGMCADIFGSAVRPGAVTFVSRGTDDDAHGVLAGFGITGEIDRSCDAAGFDTLTVRLARTDLERIPESRIQTALEAATNSEVVIVTR</sequence>
<keyword evidence="2" id="KW-1185">Reference proteome</keyword>
<comment type="caution">
    <text evidence="1">The sequence shown here is derived from an EMBL/GenBank/DDBJ whole genome shotgun (WGS) entry which is preliminary data.</text>
</comment>
<reference evidence="1 2" key="1">
    <citation type="submission" date="2017-07" db="EMBL/GenBank/DDBJ databases">
        <title>First draft Genome Sequence of Nocardia cerradoensis isolated from human infection.</title>
        <authorList>
            <person name="Carrasco G."/>
        </authorList>
    </citation>
    <scope>NUCLEOTIDE SEQUENCE [LARGE SCALE GENOMIC DNA]</scope>
    <source>
        <strain evidence="1 2">CNM20130759</strain>
    </source>
</reference>
<accession>A0A231HAK9</accession>
<evidence type="ECO:0000313" key="1">
    <source>
        <dbReference type="EMBL" id="OXR45869.1"/>
    </source>
</evidence>
<gene>
    <name evidence="1" type="ORF">B7C42_02161</name>
</gene>
<dbReference type="EMBL" id="NGAF01000003">
    <property type="protein sequence ID" value="OXR45869.1"/>
    <property type="molecule type" value="Genomic_DNA"/>
</dbReference>